<gene>
    <name evidence="2" type="primary">epsL</name>
    <name evidence="2" type="ORF">RAE19_13360</name>
</gene>
<dbReference type="InterPro" id="IPR018759">
    <property type="entry name" value="BBP2_2"/>
</dbReference>
<sequence length="399" mass="43722">MRSNCLLLPASLALLGSAPVFSQQDPLTLSAGYSVQTDSNLFRLPSSANLQNTIGKSSAAETIGVTTVGLGFNTRQSLQTLALNLNLVDYSYQNFSYLSFTANNYNAAWEWAITPKVTGKFSTDRKETLNSFTDSTNVKQRNLRLDTTTRFDASYALDGPWRLIAGASTTRQENQAGLVTGSDFTTNAVDGGVRYQFATGSSLSYLMRTNKGSYLNRPVPNTGAFDDQYTQLDNDLRLRWLMGTGSTVNANLTHINRTHPRYGQRDYTGFNFGAGIDWALTGKTSLSTSISHTLDAYATSNSNYSSTDKISVSAGWQISPKVGLRLKNDWAQRNYLGSPSTTASSNRQDITRDATLSVNWQAHEQLALSASLQQSSRGVNQANLDYDSTMLFFAAQLTY</sequence>
<proteinExistence type="predicted"/>
<evidence type="ECO:0000313" key="3">
    <source>
        <dbReference type="Proteomes" id="UP001321700"/>
    </source>
</evidence>
<evidence type="ECO:0000313" key="2">
    <source>
        <dbReference type="EMBL" id="MDT7519686.1"/>
    </source>
</evidence>
<evidence type="ECO:0000256" key="1">
    <source>
        <dbReference type="SAM" id="SignalP"/>
    </source>
</evidence>
<dbReference type="Pfam" id="PF10082">
    <property type="entry name" value="BBP2_2"/>
    <property type="match status" value="1"/>
</dbReference>
<feature type="chain" id="PRO_5047494542" evidence="1">
    <location>
        <begin position="23"/>
        <end position="399"/>
    </location>
</feature>
<accession>A0ABU3KPD5</accession>
<feature type="signal peptide" evidence="1">
    <location>
        <begin position="1"/>
        <end position="22"/>
    </location>
</feature>
<dbReference type="EMBL" id="JAVBIK010000001">
    <property type="protein sequence ID" value="MDT7519686.1"/>
    <property type="molecule type" value="Genomic_DNA"/>
</dbReference>
<dbReference type="InterPro" id="IPR017465">
    <property type="entry name" value="EpsL_proteobac"/>
</dbReference>
<keyword evidence="1" id="KW-0732">Signal</keyword>
<reference evidence="2 3" key="1">
    <citation type="submission" date="2023-08" db="EMBL/GenBank/DDBJ databases">
        <title>Rhodoferax potami sp. nov. and Rhodoferax mekongensis sp. nov., isolated from the Mekong River in Thailand.</title>
        <authorList>
            <person name="Kitikhun S."/>
            <person name="Charoenyingcharoen P."/>
            <person name="Siriarchawattana P."/>
            <person name="Likhitrattanapisal S."/>
            <person name="Nilsakha T."/>
            <person name="Chanpet A."/>
            <person name="Rattanawaree P."/>
            <person name="Ingsriswang S."/>
        </authorList>
    </citation>
    <scope>NUCLEOTIDE SEQUENCE [LARGE SCALE GENOMIC DNA]</scope>
    <source>
        <strain evidence="2 3">TBRC 17660</strain>
    </source>
</reference>
<comment type="caution">
    <text evidence="2">The sequence shown here is derived from an EMBL/GenBank/DDBJ whole genome shotgun (WGS) entry which is preliminary data.</text>
</comment>
<name>A0ABU3KPD5_9BURK</name>
<keyword evidence="3" id="KW-1185">Reference proteome</keyword>
<dbReference type="NCBIfam" id="TIGR03014">
    <property type="entry name" value="EpsL"/>
    <property type="match status" value="1"/>
</dbReference>
<protein>
    <submittedName>
        <fullName evidence="2">Exosortase B-associated extracellular polysaccharide biosynthesis transporter EpsL</fullName>
    </submittedName>
</protein>
<organism evidence="2 3">
    <name type="scientific">Rhodoferax potami</name>
    <dbReference type="NCBI Taxonomy" id="3068338"/>
    <lineage>
        <taxon>Bacteria</taxon>
        <taxon>Pseudomonadati</taxon>
        <taxon>Pseudomonadota</taxon>
        <taxon>Betaproteobacteria</taxon>
        <taxon>Burkholderiales</taxon>
        <taxon>Comamonadaceae</taxon>
        <taxon>Rhodoferax</taxon>
    </lineage>
</organism>
<dbReference type="RefSeq" id="WP_313875353.1">
    <property type="nucleotide sequence ID" value="NZ_JAVBIK010000001.1"/>
</dbReference>
<dbReference type="Proteomes" id="UP001321700">
    <property type="component" value="Unassembled WGS sequence"/>
</dbReference>